<accession>A0A4Q7W0M6</accession>
<comment type="caution">
    <text evidence="8">The sequence shown here is derived from an EMBL/GenBank/DDBJ whole genome shotgun (WGS) entry which is preliminary data.</text>
</comment>
<dbReference type="Gene3D" id="1.20.1510.10">
    <property type="entry name" value="Cation efflux protein transmembrane domain"/>
    <property type="match status" value="1"/>
</dbReference>
<dbReference type="PANTHER" id="PTHR43840">
    <property type="entry name" value="MITOCHONDRIAL METAL TRANSPORTER 1-RELATED"/>
    <property type="match status" value="1"/>
</dbReference>
<evidence type="ECO:0000256" key="6">
    <source>
        <dbReference type="SAM" id="Phobius"/>
    </source>
</evidence>
<sequence length="288" mass="32100">MLFLAVASLGVGLWLRSDVIILDGVFSLVSLLGSGLYLLAAKLVARPADRQFQYGYAHIEPLVNSVNALMLLVICVYGFFNGIEGIRTGGNAVDPRNIILYNIANSAVAGCAWAYEATMARRVDSQLLRNDAREWMISLAFSAATTLGFALVYVLPEPWRGVWLQYADSAMVAVMSLLFLPVPVPVKILNHNLREVLMMTSTDEVLVGRVEDEMRRIKAEHDIVSHSSHIVKIGRIHFIELNLLVGPAFQLQRIEQQDQLRARIWAAADRPIDEAWLSICLTADPRWT</sequence>
<dbReference type="InterPro" id="IPR058533">
    <property type="entry name" value="Cation_efflux_TM"/>
</dbReference>
<name>A0A4Q7W0M6_9BURK</name>
<feature type="transmembrane region" description="Helical" evidence="6">
    <location>
        <begin position="170"/>
        <end position="189"/>
    </location>
</feature>
<evidence type="ECO:0000256" key="2">
    <source>
        <dbReference type="ARBA" id="ARBA00022448"/>
    </source>
</evidence>
<feature type="transmembrane region" description="Helical" evidence="6">
    <location>
        <begin position="98"/>
        <end position="115"/>
    </location>
</feature>
<keyword evidence="5 6" id="KW-0472">Membrane</keyword>
<comment type="subcellular location">
    <subcellularLocation>
        <location evidence="1">Membrane</location>
        <topology evidence="1">Multi-pass membrane protein</topology>
    </subcellularLocation>
</comment>
<feature type="transmembrane region" description="Helical" evidence="6">
    <location>
        <begin position="135"/>
        <end position="155"/>
    </location>
</feature>
<dbReference type="AlphaFoldDB" id="A0A4Q7W0M6"/>
<evidence type="ECO:0000256" key="1">
    <source>
        <dbReference type="ARBA" id="ARBA00004141"/>
    </source>
</evidence>
<keyword evidence="2" id="KW-0813">Transport</keyword>
<protein>
    <submittedName>
        <fullName evidence="8">Cation diffusion facilitator family transporter</fullName>
    </submittedName>
</protein>
<keyword evidence="9" id="KW-1185">Reference proteome</keyword>
<dbReference type="GO" id="GO:0015086">
    <property type="term" value="F:cadmium ion transmembrane transporter activity"/>
    <property type="evidence" value="ECO:0007669"/>
    <property type="project" value="TreeGrafter"/>
</dbReference>
<evidence type="ECO:0000313" key="9">
    <source>
        <dbReference type="Proteomes" id="UP000293671"/>
    </source>
</evidence>
<evidence type="ECO:0000313" key="8">
    <source>
        <dbReference type="EMBL" id="RZU02069.1"/>
    </source>
</evidence>
<reference evidence="8 9" key="1">
    <citation type="submission" date="2019-02" db="EMBL/GenBank/DDBJ databases">
        <title>Genomic Encyclopedia of Type Strains, Phase IV (KMG-IV): sequencing the most valuable type-strain genomes for metagenomic binning, comparative biology and taxonomic classification.</title>
        <authorList>
            <person name="Goeker M."/>
        </authorList>
    </citation>
    <scope>NUCLEOTIDE SEQUENCE [LARGE SCALE GENOMIC DNA]</scope>
    <source>
        <strain evidence="8 9">DSM 19570</strain>
    </source>
</reference>
<dbReference type="SUPFAM" id="SSF161111">
    <property type="entry name" value="Cation efflux protein transmembrane domain-like"/>
    <property type="match status" value="1"/>
</dbReference>
<dbReference type="GO" id="GO:0005886">
    <property type="term" value="C:plasma membrane"/>
    <property type="evidence" value="ECO:0007669"/>
    <property type="project" value="TreeGrafter"/>
</dbReference>
<feature type="transmembrane region" description="Helical" evidence="6">
    <location>
        <begin position="66"/>
        <end position="86"/>
    </location>
</feature>
<dbReference type="PANTHER" id="PTHR43840:SF15">
    <property type="entry name" value="MITOCHONDRIAL METAL TRANSPORTER 1-RELATED"/>
    <property type="match status" value="1"/>
</dbReference>
<dbReference type="EMBL" id="SHKP01000004">
    <property type="protein sequence ID" value="RZU02069.1"/>
    <property type="molecule type" value="Genomic_DNA"/>
</dbReference>
<dbReference type="Pfam" id="PF01545">
    <property type="entry name" value="Cation_efflux"/>
    <property type="match status" value="1"/>
</dbReference>
<feature type="transmembrane region" description="Helical" evidence="6">
    <location>
        <begin position="27"/>
        <end position="45"/>
    </location>
</feature>
<dbReference type="InterPro" id="IPR050291">
    <property type="entry name" value="CDF_Transporter"/>
</dbReference>
<organism evidence="8 9">
    <name type="scientific">Rivibacter subsaxonicus</name>
    <dbReference type="NCBI Taxonomy" id="457575"/>
    <lineage>
        <taxon>Bacteria</taxon>
        <taxon>Pseudomonadati</taxon>
        <taxon>Pseudomonadota</taxon>
        <taxon>Betaproteobacteria</taxon>
        <taxon>Burkholderiales</taxon>
        <taxon>Rivibacter</taxon>
    </lineage>
</organism>
<dbReference type="GO" id="GO:0015093">
    <property type="term" value="F:ferrous iron transmembrane transporter activity"/>
    <property type="evidence" value="ECO:0007669"/>
    <property type="project" value="TreeGrafter"/>
</dbReference>
<evidence type="ECO:0000256" key="5">
    <source>
        <dbReference type="ARBA" id="ARBA00023136"/>
    </source>
</evidence>
<feature type="domain" description="Cation efflux protein transmembrane" evidence="7">
    <location>
        <begin position="2"/>
        <end position="184"/>
    </location>
</feature>
<evidence type="ECO:0000259" key="7">
    <source>
        <dbReference type="Pfam" id="PF01545"/>
    </source>
</evidence>
<dbReference type="InterPro" id="IPR027469">
    <property type="entry name" value="Cation_efflux_TMD_sf"/>
</dbReference>
<proteinExistence type="predicted"/>
<dbReference type="GO" id="GO:0006882">
    <property type="term" value="P:intracellular zinc ion homeostasis"/>
    <property type="evidence" value="ECO:0007669"/>
    <property type="project" value="TreeGrafter"/>
</dbReference>
<gene>
    <name evidence="8" type="ORF">EV670_0088</name>
</gene>
<dbReference type="GO" id="GO:0015341">
    <property type="term" value="F:zinc efflux antiporter activity"/>
    <property type="evidence" value="ECO:0007669"/>
    <property type="project" value="TreeGrafter"/>
</dbReference>
<evidence type="ECO:0000256" key="4">
    <source>
        <dbReference type="ARBA" id="ARBA00022989"/>
    </source>
</evidence>
<keyword evidence="4 6" id="KW-1133">Transmembrane helix</keyword>
<evidence type="ECO:0000256" key="3">
    <source>
        <dbReference type="ARBA" id="ARBA00022692"/>
    </source>
</evidence>
<keyword evidence="3 6" id="KW-0812">Transmembrane</keyword>
<dbReference type="Proteomes" id="UP000293671">
    <property type="component" value="Unassembled WGS sequence"/>
</dbReference>